<organism evidence="2 3">
    <name type="scientific">Chloropicon roscoffensis</name>
    <dbReference type="NCBI Taxonomy" id="1461544"/>
    <lineage>
        <taxon>Eukaryota</taxon>
        <taxon>Viridiplantae</taxon>
        <taxon>Chlorophyta</taxon>
        <taxon>Chloropicophyceae</taxon>
        <taxon>Chloropicales</taxon>
        <taxon>Chloropicaceae</taxon>
        <taxon>Chloropicon</taxon>
    </lineage>
</organism>
<keyword evidence="3" id="KW-1185">Reference proteome</keyword>
<dbReference type="EMBL" id="CP151512">
    <property type="protein sequence ID" value="WZN65635.1"/>
    <property type="molecule type" value="Genomic_DNA"/>
</dbReference>
<dbReference type="PANTHER" id="PTHR34123:SF1">
    <property type="entry name" value="OS04G0578200 PROTEIN"/>
    <property type="match status" value="1"/>
</dbReference>
<evidence type="ECO:0000256" key="1">
    <source>
        <dbReference type="SAM" id="MobiDB-lite"/>
    </source>
</evidence>
<feature type="region of interest" description="Disordered" evidence="1">
    <location>
        <begin position="38"/>
        <end position="58"/>
    </location>
</feature>
<dbReference type="PANTHER" id="PTHR34123">
    <property type="entry name" value="OS04G0578200 PROTEIN"/>
    <property type="match status" value="1"/>
</dbReference>
<name>A0AAX4PH32_9CHLO</name>
<evidence type="ECO:0000313" key="2">
    <source>
        <dbReference type="EMBL" id="WZN65635.1"/>
    </source>
</evidence>
<dbReference type="AlphaFoldDB" id="A0AAX4PH32"/>
<dbReference type="Pfam" id="PF10184">
    <property type="entry name" value="DUF2358"/>
    <property type="match status" value="1"/>
</dbReference>
<gene>
    <name evidence="2" type="ORF">HKI87_12g71950</name>
</gene>
<reference evidence="2 3" key="1">
    <citation type="submission" date="2024-03" db="EMBL/GenBank/DDBJ databases">
        <title>Complete genome sequence of the green alga Chloropicon roscoffensis RCC1871.</title>
        <authorList>
            <person name="Lemieux C."/>
            <person name="Pombert J.-F."/>
            <person name="Otis C."/>
            <person name="Turmel M."/>
        </authorList>
    </citation>
    <scope>NUCLEOTIDE SEQUENCE [LARGE SCALE GENOMIC DNA]</scope>
    <source>
        <strain evidence="2 3">RCC1871</strain>
    </source>
</reference>
<dbReference type="InterPro" id="IPR018790">
    <property type="entry name" value="DUF2358"/>
</dbReference>
<protein>
    <submittedName>
        <fullName evidence="2">Uncharacterized protein</fullName>
    </submittedName>
</protein>
<dbReference type="Proteomes" id="UP001472866">
    <property type="component" value="Chromosome 12"/>
</dbReference>
<accession>A0AAX4PH32</accession>
<sequence>MVRSITQGVGLSTTAKAGCSGRLTAAVNSAFALLPGGGSGRPAGHSQDSRPPISPEDLLEGLRSDYEDRNYLFTGDVDPDLYAIDCVFTDPTISFQGLETFQKNLENLSPIVDFFLQEGKTTLYSIALDEPGQLDVKGQTVFTFDDESGRVVDYRETWATEPGEALRQLLVPAARGDGKG</sequence>
<proteinExistence type="predicted"/>
<evidence type="ECO:0000313" key="3">
    <source>
        <dbReference type="Proteomes" id="UP001472866"/>
    </source>
</evidence>